<keyword evidence="1" id="KW-0812">Transmembrane</keyword>
<evidence type="ECO:0000256" key="2">
    <source>
        <dbReference type="SAM" id="SignalP"/>
    </source>
</evidence>
<dbReference type="Proteomes" id="UP000295129">
    <property type="component" value="Unassembled WGS sequence"/>
</dbReference>
<keyword evidence="1" id="KW-0472">Membrane</keyword>
<dbReference type="InterPro" id="IPR008020">
    <property type="entry name" value="G8P"/>
</dbReference>
<accession>A0A4R6DPT1</accession>
<reference evidence="3 4" key="1">
    <citation type="submission" date="2019-03" db="EMBL/GenBank/DDBJ databases">
        <title>Genomic Encyclopedia of Type Strains, Phase IV (KMG-IV): sequencing the most valuable type-strain genomes for metagenomic binning, comparative biology and taxonomic classification.</title>
        <authorList>
            <person name="Goeker M."/>
        </authorList>
    </citation>
    <scope>NUCLEOTIDE SEQUENCE [LARGE SCALE GENOMIC DNA]</scope>
    <source>
        <strain evidence="3 4">DSM 12121</strain>
    </source>
</reference>
<evidence type="ECO:0000313" key="4">
    <source>
        <dbReference type="Proteomes" id="UP000295129"/>
    </source>
</evidence>
<name>A0A4R6DPT1_9RHOO</name>
<dbReference type="Gene3D" id="1.20.5.440">
    <property type="entry name" value="ATP synthase delta/epsilon subunit, C-terminal domain"/>
    <property type="match status" value="1"/>
</dbReference>
<evidence type="ECO:0000256" key="1">
    <source>
        <dbReference type="SAM" id="Phobius"/>
    </source>
</evidence>
<gene>
    <name evidence="3" type="ORF">C7389_12353</name>
</gene>
<feature type="transmembrane region" description="Helical" evidence="1">
    <location>
        <begin position="47"/>
        <end position="68"/>
    </location>
</feature>
<dbReference type="AlphaFoldDB" id="A0A4R6DPT1"/>
<dbReference type="RefSeq" id="WP_162851794.1">
    <property type="nucleotide sequence ID" value="NZ_SNVV01000023.1"/>
</dbReference>
<organism evidence="3 4">
    <name type="scientific">Azoarcus indigens</name>
    <dbReference type="NCBI Taxonomy" id="29545"/>
    <lineage>
        <taxon>Bacteria</taxon>
        <taxon>Pseudomonadati</taxon>
        <taxon>Pseudomonadota</taxon>
        <taxon>Betaproteobacteria</taxon>
        <taxon>Rhodocyclales</taxon>
        <taxon>Zoogloeaceae</taxon>
        <taxon>Azoarcus</taxon>
    </lineage>
</organism>
<dbReference type="EMBL" id="SNVV01000023">
    <property type="protein sequence ID" value="TDN46980.1"/>
    <property type="molecule type" value="Genomic_DNA"/>
</dbReference>
<comment type="caution">
    <text evidence="3">The sequence shown here is derived from an EMBL/GenBank/DDBJ whole genome shotgun (WGS) entry which is preliminary data.</text>
</comment>
<protein>
    <submittedName>
        <fullName evidence="3">Virion coat protein B</fullName>
    </submittedName>
</protein>
<keyword evidence="3" id="KW-0946">Virion</keyword>
<keyword evidence="1" id="KW-1133">Transmembrane helix</keyword>
<keyword evidence="4" id="KW-1185">Reference proteome</keyword>
<proteinExistence type="predicted"/>
<keyword evidence="2" id="KW-0732">Signal</keyword>
<sequence>MQMTRNVVRKYGAKLAAVPALVTLGIGNALAEVPTEVTEGIATAKADAMTIGGAVIGVIIAIVAFFWLRRVLK</sequence>
<feature type="chain" id="PRO_5020230380" evidence="2">
    <location>
        <begin position="32"/>
        <end position="73"/>
    </location>
</feature>
<dbReference type="Pfam" id="PF05356">
    <property type="entry name" value="Phage_Coat_B"/>
    <property type="match status" value="1"/>
</dbReference>
<keyword evidence="3" id="KW-0167">Capsid protein</keyword>
<feature type="signal peptide" evidence="2">
    <location>
        <begin position="1"/>
        <end position="31"/>
    </location>
</feature>
<evidence type="ECO:0000313" key="3">
    <source>
        <dbReference type="EMBL" id="TDN46980.1"/>
    </source>
</evidence>